<protein>
    <submittedName>
        <fullName evidence="5">Regulatory protein, DeoR</fullName>
    </submittedName>
</protein>
<dbReference type="SUPFAM" id="SSF46785">
    <property type="entry name" value="Winged helix' DNA-binding domain"/>
    <property type="match status" value="1"/>
</dbReference>
<dbReference type="InterPro" id="IPR018356">
    <property type="entry name" value="Tscrpt_reg_HTH_DeoR_CS"/>
</dbReference>
<keyword evidence="3" id="KW-0804">Transcription</keyword>
<dbReference type="Pfam" id="PF08220">
    <property type="entry name" value="HTH_DeoR"/>
    <property type="match status" value="1"/>
</dbReference>
<dbReference type="PROSITE" id="PS00894">
    <property type="entry name" value="HTH_DEOR_1"/>
    <property type="match status" value="1"/>
</dbReference>
<dbReference type="GO" id="GO:0030246">
    <property type="term" value="F:carbohydrate binding"/>
    <property type="evidence" value="ECO:0007669"/>
    <property type="project" value="InterPro"/>
</dbReference>
<keyword evidence="6" id="KW-1185">Reference proteome</keyword>
<dbReference type="Pfam" id="PF01263">
    <property type="entry name" value="Aldose_epim"/>
    <property type="match status" value="1"/>
</dbReference>
<evidence type="ECO:0000256" key="1">
    <source>
        <dbReference type="ARBA" id="ARBA00023015"/>
    </source>
</evidence>
<dbReference type="GO" id="GO:0005975">
    <property type="term" value="P:carbohydrate metabolic process"/>
    <property type="evidence" value="ECO:0007669"/>
    <property type="project" value="InterPro"/>
</dbReference>
<evidence type="ECO:0000256" key="3">
    <source>
        <dbReference type="ARBA" id="ARBA00023163"/>
    </source>
</evidence>
<dbReference type="PANTHER" id="PTHR30363:SF44">
    <property type="entry name" value="AGA OPERON TRANSCRIPTIONAL REPRESSOR-RELATED"/>
    <property type="match status" value="1"/>
</dbReference>
<keyword evidence="2" id="KW-0238">DNA-binding</keyword>
<organism evidence="5 6">
    <name type="scientific">Agrococcus casei LMG 22410</name>
    <dbReference type="NCBI Taxonomy" id="1255656"/>
    <lineage>
        <taxon>Bacteria</taxon>
        <taxon>Bacillati</taxon>
        <taxon>Actinomycetota</taxon>
        <taxon>Actinomycetes</taxon>
        <taxon>Micrococcales</taxon>
        <taxon>Microbacteriaceae</taxon>
        <taxon>Agrococcus</taxon>
    </lineage>
</organism>
<dbReference type="PRINTS" id="PR00037">
    <property type="entry name" value="HTHLACR"/>
</dbReference>
<dbReference type="GO" id="GO:0016853">
    <property type="term" value="F:isomerase activity"/>
    <property type="evidence" value="ECO:0007669"/>
    <property type="project" value="InterPro"/>
</dbReference>
<dbReference type="InterPro" id="IPR011013">
    <property type="entry name" value="Gal_mutarotase_sf_dom"/>
</dbReference>
<sequence>MATTDLGPDRRERIVQEVRDRGTVRVRDLADKLEVSLMTVRRDIELLAGEGVLERIHGGARLRGGRVALEPSPKEKGLLNPGEKRAIAKLAAERVMLADGDRLLPGDTVAVEHDPARFDFRAGRPIGSAEIDHAFETAGAGSVLLTDPAGVGVRMDWDARSAWVQVHTADRPEPELHRAGLAVEPMTCAPDAFNSGSGLVRLEPGETHTAWCAISAVG</sequence>
<dbReference type="PROSITE" id="PS51000">
    <property type="entry name" value="HTH_DEOR_2"/>
    <property type="match status" value="1"/>
</dbReference>
<keyword evidence="1" id="KW-0805">Transcription regulation</keyword>
<dbReference type="Proteomes" id="UP000195787">
    <property type="component" value="Unassembled WGS sequence"/>
</dbReference>
<gene>
    <name evidence="5" type="ORF">CZ674_11825</name>
</gene>
<proteinExistence type="predicted"/>
<dbReference type="InterPro" id="IPR008183">
    <property type="entry name" value="Aldose_1/G6P_1-epimerase"/>
</dbReference>
<evidence type="ECO:0000313" key="5">
    <source>
        <dbReference type="EMBL" id="SJM67302.1"/>
    </source>
</evidence>
<dbReference type="GO" id="GO:0003700">
    <property type="term" value="F:DNA-binding transcription factor activity"/>
    <property type="evidence" value="ECO:0007669"/>
    <property type="project" value="InterPro"/>
</dbReference>
<dbReference type="InterPro" id="IPR050313">
    <property type="entry name" value="Carb_Metab_HTH_regulators"/>
</dbReference>
<feature type="domain" description="HTH deoR-type" evidence="4">
    <location>
        <begin position="7"/>
        <end position="62"/>
    </location>
</feature>
<dbReference type="SUPFAM" id="SSF74650">
    <property type="entry name" value="Galactose mutarotase-like"/>
    <property type="match status" value="1"/>
</dbReference>
<evidence type="ECO:0000259" key="4">
    <source>
        <dbReference type="PROSITE" id="PS51000"/>
    </source>
</evidence>
<dbReference type="InterPro" id="IPR036388">
    <property type="entry name" value="WH-like_DNA-bd_sf"/>
</dbReference>
<dbReference type="InterPro" id="IPR014718">
    <property type="entry name" value="GH-type_carb-bd"/>
</dbReference>
<dbReference type="PANTHER" id="PTHR30363">
    <property type="entry name" value="HTH-TYPE TRANSCRIPTIONAL REGULATOR SRLR-RELATED"/>
    <property type="match status" value="1"/>
</dbReference>
<name>A0A1R4GH79_9MICO</name>
<dbReference type="GO" id="GO:0003677">
    <property type="term" value="F:DNA binding"/>
    <property type="evidence" value="ECO:0007669"/>
    <property type="project" value="UniProtKB-KW"/>
</dbReference>
<dbReference type="GeneID" id="303174353"/>
<dbReference type="Gene3D" id="2.70.98.10">
    <property type="match status" value="1"/>
</dbReference>
<dbReference type="EMBL" id="FUHU01000044">
    <property type="protein sequence ID" value="SJM67302.1"/>
    <property type="molecule type" value="Genomic_DNA"/>
</dbReference>
<reference evidence="5 6" key="1">
    <citation type="submission" date="2017-02" db="EMBL/GenBank/DDBJ databases">
        <authorList>
            <person name="Peterson S.W."/>
        </authorList>
    </citation>
    <scope>NUCLEOTIDE SEQUENCE [LARGE SCALE GENOMIC DNA]</scope>
    <source>
        <strain evidence="5 6">LMG 22410</strain>
    </source>
</reference>
<dbReference type="RefSeq" id="WP_143244738.1">
    <property type="nucleotide sequence ID" value="NZ_FUHU01000044.1"/>
</dbReference>
<dbReference type="Gene3D" id="1.10.10.10">
    <property type="entry name" value="Winged helix-like DNA-binding domain superfamily/Winged helix DNA-binding domain"/>
    <property type="match status" value="1"/>
</dbReference>
<evidence type="ECO:0000256" key="2">
    <source>
        <dbReference type="ARBA" id="ARBA00023125"/>
    </source>
</evidence>
<dbReference type="InterPro" id="IPR001034">
    <property type="entry name" value="DeoR_HTH"/>
</dbReference>
<dbReference type="AlphaFoldDB" id="A0A1R4GH79"/>
<dbReference type="SMART" id="SM00420">
    <property type="entry name" value="HTH_DEOR"/>
    <property type="match status" value="1"/>
</dbReference>
<dbReference type="InterPro" id="IPR036390">
    <property type="entry name" value="WH_DNA-bd_sf"/>
</dbReference>
<accession>A0A1R4GH79</accession>
<evidence type="ECO:0000313" key="6">
    <source>
        <dbReference type="Proteomes" id="UP000195787"/>
    </source>
</evidence>